<feature type="chain" id="PRO_5008597915" evidence="1">
    <location>
        <begin position="19"/>
        <end position="352"/>
    </location>
</feature>
<reference evidence="3 4" key="1">
    <citation type="submission" date="2016-06" db="EMBL/GenBank/DDBJ databases">
        <title>Comparative genomics of the ectomycorrhizal sister species Rhizopogon vinicolor and Rhizopogon vesiculosus (Basidiomycota: Boletales) reveals a divergence of the mating type B locus.</title>
        <authorList>
            <consortium name="DOE Joint Genome Institute"/>
            <person name="Mujic A.B."/>
            <person name="Kuo A."/>
            <person name="Tritt A."/>
            <person name="Lipzen A."/>
            <person name="Chen C."/>
            <person name="Johnson J."/>
            <person name="Sharma A."/>
            <person name="Barry K."/>
            <person name="Grigoriev I.V."/>
            <person name="Spatafora J.W."/>
        </authorList>
    </citation>
    <scope>NUCLEOTIDE SEQUENCE [LARGE SCALE GENOMIC DNA]</scope>
    <source>
        <strain evidence="3 4">AM-OR11-026</strain>
    </source>
</reference>
<dbReference type="OrthoDB" id="2395160at2759"/>
<dbReference type="EMBL" id="KV448160">
    <property type="protein sequence ID" value="OAX42263.1"/>
    <property type="molecule type" value="Genomic_DNA"/>
</dbReference>
<protein>
    <submittedName>
        <fullName evidence="3">Polysaccharide lyase family 14 protein</fullName>
    </submittedName>
</protein>
<keyword evidence="1" id="KW-0732">Signal</keyword>
<organism evidence="3 4">
    <name type="scientific">Rhizopogon vinicolor AM-OR11-026</name>
    <dbReference type="NCBI Taxonomy" id="1314800"/>
    <lineage>
        <taxon>Eukaryota</taxon>
        <taxon>Fungi</taxon>
        <taxon>Dikarya</taxon>
        <taxon>Basidiomycota</taxon>
        <taxon>Agaricomycotina</taxon>
        <taxon>Agaricomycetes</taxon>
        <taxon>Agaricomycetidae</taxon>
        <taxon>Boletales</taxon>
        <taxon>Suillineae</taxon>
        <taxon>Rhizopogonaceae</taxon>
        <taxon>Rhizopogon</taxon>
    </lineage>
</organism>
<evidence type="ECO:0000256" key="1">
    <source>
        <dbReference type="SAM" id="SignalP"/>
    </source>
</evidence>
<proteinExistence type="predicted"/>
<evidence type="ECO:0000259" key="2">
    <source>
        <dbReference type="Pfam" id="PF21294"/>
    </source>
</evidence>
<keyword evidence="4" id="KW-1185">Reference proteome</keyword>
<evidence type="ECO:0000313" key="3">
    <source>
        <dbReference type="EMBL" id="OAX42263.1"/>
    </source>
</evidence>
<dbReference type="GO" id="GO:0016829">
    <property type="term" value="F:lyase activity"/>
    <property type="evidence" value="ECO:0007669"/>
    <property type="project" value="UniProtKB-KW"/>
</dbReference>
<dbReference type="Pfam" id="PF21294">
    <property type="entry name" value="Polysacc_lyase_14"/>
    <property type="match status" value="1"/>
</dbReference>
<dbReference type="PANTHER" id="PTHR40124">
    <property type="match status" value="1"/>
</dbReference>
<sequence length="352" mass="37822">MSPSAILLLISCFMWILGTLDHALVAGQTPAASLAASFSLTTSTMMPFPSATQSASNASSFITSKWSLSKGHIQNGASNLAFVNDPFPNSTVPGVTVSNTSGPVLQVTYPSGTYGSQTSGAQWYSLWNTTDGSQFQSMVLSYEVAFDSNFDWNRGGKLPGLRGGVDVEDCSGGAQPNGTDCFSTRLMWRKYAAGEVYAYMLTPNNICSDSNIICNSDYGVSIGRGSFGFETGQWSRVTILVQLNNPSTVANGNVELYFNDVPALSKQNLYFRTADAVTIGGLYFSSFFGGDDSSWATPQTVHTYYRNIQMWGSSSPSSFSGQVVNAASSSRGFENMGWMLSTLLLFALYYIG</sequence>
<dbReference type="Proteomes" id="UP000092154">
    <property type="component" value="Unassembled WGS sequence"/>
</dbReference>
<dbReference type="InParanoid" id="A0A1B7NBL3"/>
<dbReference type="PANTHER" id="PTHR40124:SF1">
    <property type="entry name" value="DISAGGREGATASE RELATED REPEAT PROTEIN"/>
    <property type="match status" value="1"/>
</dbReference>
<dbReference type="AlphaFoldDB" id="A0A1B7NBL3"/>
<dbReference type="InterPro" id="IPR048958">
    <property type="entry name" value="Polysacc_lyase_14"/>
</dbReference>
<feature type="domain" description="Polysaccharide lyase 14" evidence="2">
    <location>
        <begin position="99"/>
        <end position="308"/>
    </location>
</feature>
<accession>A0A1B7NBL3</accession>
<feature type="signal peptide" evidence="1">
    <location>
        <begin position="1"/>
        <end position="18"/>
    </location>
</feature>
<dbReference type="STRING" id="1314800.A0A1B7NBL3"/>
<keyword evidence="3" id="KW-0456">Lyase</keyword>
<name>A0A1B7NBL3_9AGAM</name>
<gene>
    <name evidence="3" type="ORF">K503DRAFT_863179</name>
</gene>
<evidence type="ECO:0000313" key="4">
    <source>
        <dbReference type="Proteomes" id="UP000092154"/>
    </source>
</evidence>
<dbReference type="Gene3D" id="2.60.120.200">
    <property type="match status" value="1"/>
</dbReference>